<dbReference type="OrthoDB" id="434842at2759"/>
<organism evidence="2 3">
    <name type="scientific">Symbiodinium natans</name>
    <dbReference type="NCBI Taxonomy" id="878477"/>
    <lineage>
        <taxon>Eukaryota</taxon>
        <taxon>Sar</taxon>
        <taxon>Alveolata</taxon>
        <taxon>Dinophyceae</taxon>
        <taxon>Suessiales</taxon>
        <taxon>Symbiodiniaceae</taxon>
        <taxon>Symbiodinium</taxon>
    </lineage>
</organism>
<name>A0A812NFG2_9DINO</name>
<evidence type="ECO:0000259" key="1">
    <source>
        <dbReference type="Pfam" id="PF08241"/>
    </source>
</evidence>
<dbReference type="PANTHER" id="PTHR43036:SF2">
    <property type="entry name" value="OS04G0481300 PROTEIN"/>
    <property type="match status" value="1"/>
</dbReference>
<dbReference type="CDD" id="cd02440">
    <property type="entry name" value="AdoMet_MTases"/>
    <property type="match status" value="1"/>
</dbReference>
<dbReference type="Pfam" id="PF08241">
    <property type="entry name" value="Methyltransf_11"/>
    <property type="match status" value="1"/>
</dbReference>
<evidence type="ECO:0000313" key="3">
    <source>
        <dbReference type="Proteomes" id="UP000604046"/>
    </source>
</evidence>
<accession>A0A812NFG2</accession>
<protein>
    <submittedName>
        <fullName evidence="2">BioC protein</fullName>
    </submittedName>
</protein>
<dbReference type="InterPro" id="IPR029063">
    <property type="entry name" value="SAM-dependent_MTases_sf"/>
</dbReference>
<dbReference type="EMBL" id="CAJNDS010002087">
    <property type="protein sequence ID" value="CAE7318269.1"/>
    <property type="molecule type" value="Genomic_DNA"/>
</dbReference>
<dbReference type="InterPro" id="IPR013216">
    <property type="entry name" value="Methyltransf_11"/>
</dbReference>
<evidence type="ECO:0000313" key="2">
    <source>
        <dbReference type="EMBL" id="CAE7318269.1"/>
    </source>
</evidence>
<dbReference type="Gene3D" id="3.40.50.150">
    <property type="entry name" value="Vaccinia Virus protein VP39"/>
    <property type="match status" value="1"/>
</dbReference>
<dbReference type="PANTHER" id="PTHR43036">
    <property type="entry name" value="OSJNBB0011N17.9 PROTEIN"/>
    <property type="match status" value="1"/>
</dbReference>
<dbReference type="Proteomes" id="UP000604046">
    <property type="component" value="Unassembled WGS sequence"/>
</dbReference>
<gene>
    <name evidence="2" type="primary">bioC</name>
    <name evidence="2" type="ORF">SNAT2548_LOCUS16686</name>
</gene>
<feature type="domain" description="Methyltransferase type 11" evidence="1">
    <location>
        <begin position="76"/>
        <end position="136"/>
    </location>
</feature>
<dbReference type="GO" id="GO:0008757">
    <property type="term" value="F:S-adenosylmethionine-dependent methyltransferase activity"/>
    <property type="evidence" value="ECO:0007669"/>
    <property type="project" value="InterPro"/>
</dbReference>
<sequence>MASELVRALWVLKPRFVTHIDEDAIEAIRNFYDVQFAQAPQGEYSVLDICSSWISHYPEKLKAKRVAITGMVEQELAANKQATEFAVADLNKMPKLPYGDSEFDFVTNVVSVDYLIKPRDVFAEMHRVLKPGGVAIMSFSNRCFFTKAINMWVQNMSRSPADEGVGGA</sequence>
<dbReference type="SUPFAM" id="SSF53335">
    <property type="entry name" value="S-adenosyl-L-methionine-dependent methyltransferases"/>
    <property type="match status" value="1"/>
</dbReference>
<comment type="caution">
    <text evidence="2">The sequence shown here is derived from an EMBL/GenBank/DDBJ whole genome shotgun (WGS) entry which is preliminary data.</text>
</comment>
<reference evidence="2" key="1">
    <citation type="submission" date="2021-02" db="EMBL/GenBank/DDBJ databases">
        <authorList>
            <person name="Dougan E. K."/>
            <person name="Rhodes N."/>
            <person name="Thang M."/>
            <person name="Chan C."/>
        </authorList>
    </citation>
    <scope>NUCLEOTIDE SEQUENCE</scope>
</reference>
<dbReference type="AlphaFoldDB" id="A0A812NFG2"/>
<proteinExistence type="predicted"/>
<keyword evidence="3" id="KW-1185">Reference proteome</keyword>